<reference evidence="4" key="1">
    <citation type="submission" date="2022-11" db="EMBL/GenBank/DDBJ databases">
        <authorList>
            <person name="Morgan W.R."/>
            <person name="Tartar A."/>
        </authorList>
    </citation>
    <scope>NUCLEOTIDE SEQUENCE</scope>
    <source>
        <strain evidence="4">ARSEF 373</strain>
    </source>
</reference>
<evidence type="ECO:0000313" key="4">
    <source>
        <dbReference type="EMBL" id="DAZ99938.1"/>
    </source>
</evidence>
<dbReference type="Pfam" id="PF13359">
    <property type="entry name" value="DDE_Tnp_4"/>
    <property type="match status" value="1"/>
</dbReference>
<dbReference type="InterPro" id="IPR027806">
    <property type="entry name" value="HARBI1_dom"/>
</dbReference>
<accession>A0AAV2Z3F3</accession>
<evidence type="ECO:0000256" key="1">
    <source>
        <dbReference type="ARBA" id="ARBA00001968"/>
    </source>
</evidence>
<keyword evidence="2" id="KW-0479">Metal-binding</keyword>
<protein>
    <recommendedName>
        <fullName evidence="3">DDE Tnp4 domain-containing protein</fullName>
    </recommendedName>
</protein>
<proteinExistence type="predicted"/>
<evidence type="ECO:0000313" key="5">
    <source>
        <dbReference type="Proteomes" id="UP001146120"/>
    </source>
</evidence>
<dbReference type="Proteomes" id="UP001146120">
    <property type="component" value="Unassembled WGS sequence"/>
</dbReference>
<evidence type="ECO:0000256" key="2">
    <source>
        <dbReference type="ARBA" id="ARBA00022723"/>
    </source>
</evidence>
<keyword evidence="5" id="KW-1185">Reference proteome</keyword>
<reference evidence="4" key="2">
    <citation type="journal article" date="2023" name="Microbiol Resour">
        <title>Decontamination and Annotation of the Draft Genome Sequence of the Oomycete Lagenidium giganteum ARSEF 373.</title>
        <authorList>
            <person name="Morgan W.R."/>
            <person name="Tartar A."/>
        </authorList>
    </citation>
    <scope>NUCLEOTIDE SEQUENCE</scope>
    <source>
        <strain evidence="4">ARSEF 373</strain>
    </source>
</reference>
<feature type="domain" description="DDE Tnp4" evidence="3">
    <location>
        <begin position="74"/>
        <end position="194"/>
    </location>
</feature>
<name>A0AAV2Z3F3_9STRA</name>
<evidence type="ECO:0000259" key="3">
    <source>
        <dbReference type="Pfam" id="PF13359"/>
    </source>
</evidence>
<gene>
    <name evidence="4" type="ORF">N0F65_008745</name>
</gene>
<sequence length="238" mass="27159">MAYPNRLVDLEHLFGYSSIALSKVCGDVLTHIHNKFKFLFRLSSHGWSREDLGRFSRAVEHKGAPISCCVGFIDGTCYNGHKRKHGIKFQSLVAPNGLIAHLHGPLPASRHDAYVLSDSKLLQDVVDAFDGGNFVIYGDPAYGRQQYLLSPFKGSRLTAQQERFNAAMSKVRICVEWEFGKLVRYWAICDHARNQKLQLQPCTRWRCCWPVFLYGRWVITTVRTYRQQTSIVCIAASF</sequence>
<dbReference type="EMBL" id="DAKRPA010000073">
    <property type="protein sequence ID" value="DAZ99938.1"/>
    <property type="molecule type" value="Genomic_DNA"/>
</dbReference>
<comment type="cofactor">
    <cofactor evidence="1">
        <name>a divalent metal cation</name>
        <dbReference type="ChEBI" id="CHEBI:60240"/>
    </cofactor>
</comment>
<dbReference type="GO" id="GO:0046872">
    <property type="term" value="F:metal ion binding"/>
    <property type="evidence" value="ECO:0007669"/>
    <property type="project" value="UniProtKB-KW"/>
</dbReference>
<organism evidence="4 5">
    <name type="scientific">Lagenidium giganteum</name>
    <dbReference type="NCBI Taxonomy" id="4803"/>
    <lineage>
        <taxon>Eukaryota</taxon>
        <taxon>Sar</taxon>
        <taxon>Stramenopiles</taxon>
        <taxon>Oomycota</taxon>
        <taxon>Peronosporomycetes</taxon>
        <taxon>Pythiales</taxon>
        <taxon>Pythiaceae</taxon>
    </lineage>
</organism>
<comment type="caution">
    <text evidence="4">The sequence shown here is derived from an EMBL/GenBank/DDBJ whole genome shotgun (WGS) entry which is preliminary data.</text>
</comment>
<dbReference type="AlphaFoldDB" id="A0AAV2Z3F3"/>